<evidence type="ECO:0000313" key="1">
    <source>
        <dbReference type="EMBL" id="MBM6402308.1"/>
    </source>
</evidence>
<dbReference type="Pfam" id="PF13834">
    <property type="entry name" value="DUF4193"/>
    <property type="match status" value="1"/>
</dbReference>
<keyword evidence="2" id="KW-1185">Reference proteome</keyword>
<dbReference type="RefSeq" id="WP_204132779.1">
    <property type="nucleotide sequence ID" value="NZ_JAFDVD010000024.1"/>
</dbReference>
<reference evidence="1" key="1">
    <citation type="submission" date="2021-02" db="EMBL/GenBank/DDBJ databases">
        <title>Phycicoccus sp. MQZ13P-5T, whole genome shotgun sequence.</title>
        <authorList>
            <person name="Tuo L."/>
        </authorList>
    </citation>
    <scope>NUCLEOTIDE SEQUENCE</scope>
    <source>
        <strain evidence="1">MQZ13P-5</strain>
    </source>
</reference>
<dbReference type="InterPro" id="IPR025242">
    <property type="entry name" value="DUF4193"/>
</dbReference>
<evidence type="ECO:0000313" key="2">
    <source>
        <dbReference type="Proteomes" id="UP001430172"/>
    </source>
</evidence>
<accession>A0ABS2CR70</accession>
<name>A0ABS2CR70_9MICO</name>
<organism evidence="1 2">
    <name type="scientific">Phycicoccus sonneratiae</name>
    <dbReference type="NCBI Taxonomy" id="2807628"/>
    <lineage>
        <taxon>Bacteria</taxon>
        <taxon>Bacillati</taxon>
        <taxon>Actinomycetota</taxon>
        <taxon>Actinomycetes</taxon>
        <taxon>Micrococcales</taxon>
        <taxon>Intrasporangiaceae</taxon>
        <taxon>Phycicoccus</taxon>
    </lineage>
</organism>
<protein>
    <submittedName>
        <fullName evidence="1">DUF4193 domain-containing protein</fullName>
    </submittedName>
</protein>
<dbReference type="Proteomes" id="UP001430172">
    <property type="component" value="Unassembled WGS sequence"/>
</dbReference>
<sequence length="96" mass="10473">MATDYDAPRVREGEEDKPDNLVELGASRARATTDLLEEDTEAVDGHTLPGADLSNLSLEVHVVPRQADEFSCISCFLLVHRSQESKPGTSICRDCA</sequence>
<gene>
    <name evidence="1" type="ORF">JQN70_18070</name>
</gene>
<comment type="caution">
    <text evidence="1">The sequence shown here is derived from an EMBL/GenBank/DDBJ whole genome shotgun (WGS) entry which is preliminary data.</text>
</comment>
<proteinExistence type="predicted"/>
<dbReference type="EMBL" id="JAFDVD010000024">
    <property type="protein sequence ID" value="MBM6402308.1"/>
    <property type="molecule type" value="Genomic_DNA"/>
</dbReference>